<reference evidence="2 3" key="1">
    <citation type="submission" date="2018-03" db="EMBL/GenBank/DDBJ databases">
        <authorList>
            <person name="Keele B.F."/>
        </authorList>
    </citation>
    <scope>NUCLEOTIDE SEQUENCE [LARGE SCALE GENOMIC DNA]</scope>
    <source>
        <strain evidence="2 3">YL28-9</strain>
    </source>
</reference>
<sequence>MKALVTGATGATGKDLVKKLLADNAFSEVHIFVRRPAGLQHNKLTVHVVDFDRSDTWKHLVTGDVAFSCLGTTLRAAGSKEAQWKIDHDYQYSFASAARTNGVPNYILVSAAGANPASFIFYSKMKGQLEQKIEKLAFDKTVLFQPGPLLRDNSDRAAEQFGVAVIRFCNRLGLLQSHKPLPTETLAAAMANAARTAKPGVQRLSTKQIFALAY</sequence>
<accession>A0A2T3HLV0</accession>
<dbReference type="OrthoDB" id="9798632at2"/>
<gene>
    <name evidence="2" type="ORF">C7T94_12680</name>
</gene>
<evidence type="ECO:0000313" key="2">
    <source>
        <dbReference type="EMBL" id="PST83415.1"/>
    </source>
</evidence>
<evidence type="ECO:0000259" key="1">
    <source>
        <dbReference type="Pfam" id="PF13460"/>
    </source>
</evidence>
<dbReference type="Proteomes" id="UP000240912">
    <property type="component" value="Unassembled WGS sequence"/>
</dbReference>
<dbReference type="Gene3D" id="3.40.50.720">
    <property type="entry name" value="NAD(P)-binding Rossmann-like Domain"/>
    <property type="match status" value="1"/>
</dbReference>
<protein>
    <submittedName>
        <fullName evidence="2">Semialdehyde dehydrogenase</fullName>
    </submittedName>
</protein>
<dbReference type="RefSeq" id="WP_107215675.1">
    <property type="nucleotide sequence ID" value="NZ_KZ686269.1"/>
</dbReference>
<dbReference type="SUPFAM" id="SSF51735">
    <property type="entry name" value="NAD(P)-binding Rossmann-fold domains"/>
    <property type="match status" value="1"/>
</dbReference>
<dbReference type="AlphaFoldDB" id="A0A2T3HLV0"/>
<evidence type="ECO:0000313" key="3">
    <source>
        <dbReference type="Proteomes" id="UP000240912"/>
    </source>
</evidence>
<dbReference type="EMBL" id="PYLS01000005">
    <property type="protein sequence ID" value="PST83415.1"/>
    <property type="molecule type" value="Genomic_DNA"/>
</dbReference>
<feature type="domain" description="NAD(P)-binding" evidence="1">
    <location>
        <begin position="7"/>
        <end position="129"/>
    </location>
</feature>
<keyword evidence="3" id="KW-1185">Reference proteome</keyword>
<dbReference type="InterPro" id="IPR016040">
    <property type="entry name" value="NAD(P)-bd_dom"/>
</dbReference>
<dbReference type="PANTHER" id="PTHR14097:SF7">
    <property type="entry name" value="OXIDOREDUCTASE HTATIP2"/>
    <property type="match status" value="1"/>
</dbReference>
<name>A0A2T3HLV0_9SPHI</name>
<dbReference type="Pfam" id="PF13460">
    <property type="entry name" value="NAD_binding_10"/>
    <property type="match status" value="1"/>
</dbReference>
<comment type="caution">
    <text evidence="2">The sequence shown here is derived from an EMBL/GenBank/DDBJ whole genome shotgun (WGS) entry which is preliminary data.</text>
</comment>
<organism evidence="2 3">
    <name type="scientific">Pedobacter yulinensis</name>
    <dbReference type="NCBI Taxonomy" id="2126353"/>
    <lineage>
        <taxon>Bacteria</taxon>
        <taxon>Pseudomonadati</taxon>
        <taxon>Bacteroidota</taxon>
        <taxon>Sphingobacteriia</taxon>
        <taxon>Sphingobacteriales</taxon>
        <taxon>Sphingobacteriaceae</taxon>
        <taxon>Pedobacter</taxon>
    </lineage>
</organism>
<proteinExistence type="predicted"/>
<dbReference type="PANTHER" id="PTHR14097">
    <property type="entry name" value="OXIDOREDUCTASE HTATIP2"/>
    <property type="match status" value="1"/>
</dbReference>
<dbReference type="InterPro" id="IPR036291">
    <property type="entry name" value="NAD(P)-bd_dom_sf"/>
</dbReference>